<organism evidence="2 3">
    <name type="scientific">Hydnum rufescens UP504</name>
    <dbReference type="NCBI Taxonomy" id="1448309"/>
    <lineage>
        <taxon>Eukaryota</taxon>
        <taxon>Fungi</taxon>
        <taxon>Dikarya</taxon>
        <taxon>Basidiomycota</taxon>
        <taxon>Agaricomycotina</taxon>
        <taxon>Agaricomycetes</taxon>
        <taxon>Cantharellales</taxon>
        <taxon>Hydnaceae</taxon>
        <taxon>Hydnum</taxon>
    </lineage>
</organism>
<feature type="region of interest" description="Disordered" evidence="1">
    <location>
        <begin position="273"/>
        <end position="305"/>
    </location>
</feature>
<evidence type="ECO:0000313" key="2">
    <source>
        <dbReference type="EMBL" id="KAF9515510.1"/>
    </source>
</evidence>
<sequence>MSLWKGLVGNARVARASRGVERIWNDPASTLRVKVCSLMEGLDTIGWELDPITSENEEFSYLFSSLRPRLPSLLPEDISFSYSAGIGMAHASPTIVRLRGLRLIIEGAAYEITKRGLLGFSDSGSASLAILFDLDISLETSGHPKVRVDVEKQDIALETSRKPDSVVGKVWNGWLSTLVRAKFAESIDERIRSAFEAWVDPFYNAPAASTASADPSASLQVAAKAPDAIHTVGKSPLPSASGPMGARAAFLASLRMTSGVSARPLATGREVLDSLENPFGSGPNSAAMGDGNDDEEGSSSGGLKSRRMSMAMSLTDLSRGDATALDTIANPPRAQSQPHVALDEPPASSSLTARRLSLAYTPAGEPSLEAYDSEYATAASSIDPPILGSGREQRRSTVMADSLDAKAEADGTTLEGMLATADRANTLHGFDGTRDVTSGRQNISMTKSKIRRKSMSEYLTEAAAVDTTDPTAYPGPRRALAYDPGLQDQHRPFMSEALDATSSIDTTLPEHIASPPRSRHSSFATGAFVGAGVNTGPLPRNRTKSFVKLSDVPTMAELGIDKDVIRDETDVTALPPSRSRRQSTIADEYAGLDDSELRQRTMRSWMTIASNLDTTLIENIAAPPVVDQTYYEIATQPHSLHQRRASMVTTYVA</sequence>
<dbReference type="AlphaFoldDB" id="A0A9P6B0Y8"/>
<reference evidence="2" key="1">
    <citation type="journal article" date="2020" name="Nat. Commun.">
        <title>Large-scale genome sequencing of mycorrhizal fungi provides insights into the early evolution of symbiotic traits.</title>
        <authorList>
            <person name="Miyauchi S."/>
            <person name="Kiss E."/>
            <person name="Kuo A."/>
            <person name="Drula E."/>
            <person name="Kohler A."/>
            <person name="Sanchez-Garcia M."/>
            <person name="Morin E."/>
            <person name="Andreopoulos B."/>
            <person name="Barry K.W."/>
            <person name="Bonito G."/>
            <person name="Buee M."/>
            <person name="Carver A."/>
            <person name="Chen C."/>
            <person name="Cichocki N."/>
            <person name="Clum A."/>
            <person name="Culley D."/>
            <person name="Crous P.W."/>
            <person name="Fauchery L."/>
            <person name="Girlanda M."/>
            <person name="Hayes R.D."/>
            <person name="Keri Z."/>
            <person name="LaButti K."/>
            <person name="Lipzen A."/>
            <person name="Lombard V."/>
            <person name="Magnuson J."/>
            <person name="Maillard F."/>
            <person name="Murat C."/>
            <person name="Nolan M."/>
            <person name="Ohm R.A."/>
            <person name="Pangilinan J."/>
            <person name="Pereira M.F."/>
            <person name="Perotto S."/>
            <person name="Peter M."/>
            <person name="Pfister S."/>
            <person name="Riley R."/>
            <person name="Sitrit Y."/>
            <person name="Stielow J.B."/>
            <person name="Szollosi G."/>
            <person name="Zifcakova L."/>
            <person name="Stursova M."/>
            <person name="Spatafora J.W."/>
            <person name="Tedersoo L."/>
            <person name="Vaario L.M."/>
            <person name="Yamada A."/>
            <person name="Yan M."/>
            <person name="Wang P."/>
            <person name="Xu J."/>
            <person name="Bruns T."/>
            <person name="Baldrian P."/>
            <person name="Vilgalys R."/>
            <person name="Dunand C."/>
            <person name="Henrissat B."/>
            <person name="Grigoriev I.V."/>
            <person name="Hibbett D."/>
            <person name="Nagy L.G."/>
            <person name="Martin F.M."/>
        </authorList>
    </citation>
    <scope>NUCLEOTIDE SEQUENCE</scope>
    <source>
        <strain evidence="2">UP504</strain>
    </source>
</reference>
<name>A0A9P6B0Y8_9AGAM</name>
<evidence type="ECO:0008006" key="4">
    <source>
        <dbReference type="Google" id="ProtNLM"/>
    </source>
</evidence>
<keyword evidence="3" id="KW-1185">Reference proteome</keyword>
<gene>
    <name evidence="2" type="ORF">BS47DRAFT_780651</name>
</gene>
<dbReference type="EMBL" id="MU128949">
    <property type="protein sequence ID" value="KAF9515510.1"/>
    <property type="molecule type" value="Genomic_DNA"/>
</dbReference>
<proteinExistence type="predicted"/>
<comment type="caution">
    <text evidence="2">The sequence shown here is derived from an EMBL/GenBank/DDBJ whole genome shotgun (WGS) entry which is preliminary data.</text>
</comment>
<evidence type="ECO:0000313" key="3">
    <source>
        <dbReference type="Proteomes" id="UP000886523"/>
    </source>
</evidence>
<dbReference type="Proteomes" id="UP000886523">
    <property type="component" value="Unassembled WGS sequence"/>
</dbReference>
<dbReference type="OrthoDB" id="3267113at2759"/>
<feature type="region of interest" description="Disordered" evidence="1">
    <location>
        <begin position="329"/>
        <end position="349"/>
    </location>
</feature>
<evidence type="ECO:0000256" key="1">
    <source>
        <dbReference type="SAM" id="MobiDB-lite"/>
    </source>
</evidence>
<accession>A0A9P6B0Y8</accession>
<protein>
    <recommendedName>
        <fullName evidence="4">Mitochondrial distribution and morphology protein 34</fullName>
    </recommendedName>
</protein>